<dbReference type="VEuPathDB" id="CryptoDB:GY17_00002090"/>
<dbReference type="AlphaFoldDB" id="A0A0S4TDW3"/>
<reference evidence="1" key="1">
    <citation type="submission" date="2015-08" db="EMBL/GenBank/DDBJ databases">
        <authorList>
            <person name="Babu N.S."/>
            <person name="Beckwith C.J."/>
            <person name="Beseler K.G."/>
            <person name="Brison A."/>
            <person name="Carone J.V."/>
            <person name="Caskin T.P."/>
            <person name="Diamond M."/>
            <person name="Durham M.E."/>
            <person name="Foxe J.M."/>
            <person name="Go M."/>
            <person name="Henderson B.A."/>
            <person name="Jones I.B."/>
            <person name="McGettigan J.A."/>
            <person name="Micheletti S.J."/>
            <person name="Nasrallah M.E."/>
            <person name="Ortiz D."/>
            <person name="Piller C.R."/>
            <person name="Privatt S.R."/>
            <person name="Schneider S.L."/>
            <person name="Sharp S."/>
            <person name="Smith T.C."/>
            <person name="Stanton J.D."/>
            <person name="Ullery H.E."/>
            <person name="Wilson R.J."/>
            <person name="Serrano M.G."/>
            <person name="Buck G."/>
            <person name="Lee V."/>
            <person name="Wang Y."/>
            <person name="Carvalho R."/>
            <person name="Voegtly L."/>
            <person name="Shi R."/>
            <person name="Duckworth R."/>
            <person name="Johnson A."/>
            <person name="Loviza R."/>
            <person name="Walstead R."/>
            <person name="Shah Z."/>
            <person name="Kiflezghi M."/>
            <person name="Wade K."/>
            <person name="Ball S.L."/>
            <person name="Bradley K.W."/>
            <person name="Asai D.J."/>
            <person name="Bowman C.A."/>
            <person name="Russell D.A."/>
            <person name="Pope W.H."/>
            <person name="Jacobs-Sera D."/>
            <person name="Hendrix R.W."/>
            <person name="Hatfull G.F."/>
        </authorList>
    </citation>
    <scope>NUCLEOTIDE SEQUENCE [LARGE SCALE GENOMIC DNA]</scope>
</reference>
<gene>
    <name evidence="1" type="ORF">CHUDEA2_1400</name>
</gene>
<proteinExistence type="predicted"/>
<organism evidence="1">
    <name type="scientific">Cryptosporidium hominis</name>
    <dbReference type="NCBI Taxonomy" id="237895"/>
    <lineage>
        <taxon>Eukaryota</taxon>
        <taxon>Sar</taxon>
        <taxon>Alveolata</taxon>
        <taxon>Apicomplexa</taxon>
        <taxon>Conoidasida</taxon>
        <taxon>Coccidia</taxon>
        <taxon>Eucoccidiorida</taxon>
        <taxon>Eimeriorina</taxon>
        <taxon>Cryptosporidiidae</taxon>
        <taxon>Cryptosporidium</taxon>
    </lineage>
</organism>
<dbReference type="VEuPathDB" id="CryptoDB:CHUDEA2_1400"/>
<accession>A0A0S4TDW3</accession>
<dbReference type="Proteomes" id="UP000199752">
    <property type="component" value="Chromosome 2"/>
</dbReference>
<evidence type="ECO:0000313" key="1">
    <source>
        <dbReference type="EMBL" id="CUV04494.1"/>
    </source>
</evidence>
<dbReference type="EMBL" id="LN877948">
    <property type="protein sequence ID" value="CUV04494.1"/>
    <property type="molecule type" value="Genomic_DNA"/>
</dbReference>
<dbReference type="VEuPathDB" id="CryptoDB:Chro.20153"/>
<sequence>MKSLLFVCEDSNSINRDSSQRLKPGDRWFFGETEIIDKQNSALNIPLDNHNYRKFELDQIITYDVDELSLIANNLAEQCFLNSSNNLVISTSYSFGNNCPLLLEGSYNGNNTLVGPGLFLLLSRNILSTIQDQDESNSISLYCSWTGVLNSGDFTDLFEDLNKENDSFDMENLSPISGEFGYTSIFKVESVNSLAAEINSKRKSSNWKEICHYIFTFRIYKDFNEIESGKNNQMGSISLISLGEGIKTRISGQISPWNALEMAMKEFKDPIKSDFCMLQFSRFISHYFEFPDLITIIYRFPFYINPMKLSHGKEIKFILSMMLFHQTFLNFISIENNVDSIQKDNYILAPKSILSNSSNIDNQNSKYLQDFGYDSPIQIDSYKSSFFFNNELNDAPIPPPNPVSKNEFNLKFQEDSSKYNIFLENGFISETSKIEEIYLEGNNGDLEGNISNLPTKKNLKCEYDTLIREIKMLENTILDKNEIIIRLEKLIDARDQIIKQNQETIMLLRQDLNTETTKVKELEHKIKMNKGDNFSNHLHNKKLPLHLQRARPSTVNNNLVSKNVGCCNDTEIHMVKTQNKDENNVLQYTQDEAVLSPVLTGVAKMALEKFLRN</sequence>
<name>A0A0S4TDW3_CRYHO</name>
<protein>
    <submittedName>
        <fullName evidence="1">Uncharacterized protein</fullName>
    </submittedName>
</protein>
<dbReference type="VEuPathDB" id="CryptoDB:ChTU502y2012_418g0375"/>
<dbReference type="OrthoDB" id="339201at2759"/>